<accession>A0A2S4ZZJ2</accession>
<evidence type="ECO:0000313" key="6">
    <source>
        <dbReference type="Proteomes" id="UP000236893"/>
    </source>
</evidence>
<dbReference type="GO" id="GO:0000166">
    <property type="term" value="F:nucleotide binding"/>
    <property type="evidence" value="ECO:0007669"/>
    <property type="project" value="InterPro"/>
</dbReference>
<evidence type="ECO:0000259" key="4">
    <source>
        <dbReference type="Pfam" id="PF02894"/>
    </source>
</evidence>
<dbReference type="GO" id="GO:0016491">
    <property type="term" value="F:oxidoreductase activity"/>
    <property type="evidence" value="ECO:0007669"/>
    <property type="project" value="UniProtKB-KW"/>
</dbReference>
<dbReference type="PANTHER" id="PTHR43708:SF5">
    <property type="entry name" value="CONSERVED EXPRESSED OXIDOREDUCTASE (EUROFUNG)-RELATED"/>
    <property type="match status" value="1"/>
</dbReference>
<dbReference type="InterPro" id="IPR004104">
    <property type="entry name" value="Gfo/Idh/MocA-like_OxRdtase_C"/>
</dbReference>
<dbReference type="InterPro" id="IPR000683">
    <property type="entry name" value="Gfo/Idh/MocA-like_OxRdtase_N"/>
</dbReference>
<dbReference type="InterPro" id="IPR036291">
    <property type="entry name" value="NAD(P)-bd_dom_sf"/>
</dbReference>
<dbReference type="AlphaFoldDB" id="A0A2S4ZZJ2"/>
<comment type="caution">
    <text evidence="5">The sequence shown here is derived from an EMBL/GenBank/DDBJ whole genome shotgun (WGS) entry which is preliminary data.</text>
</comment>
<dbReference type="Gene3D" id="3.30.360.10">
    <property type="entry name" value="Dihydrodipicolinate Reductase, domain 2"/>
    <property type="match status" value="1"/>
</dbReference>
<comment type="similarity">
    <text evidence="1">Belongs to the Gfo/Idh/MocA family.</text>
</comment>
<dbReference type="InterPro" id="IPR051317">
    <property type="entry name" value="Gfo/Idh/MocA_oxidoreduct"/>
</dbReference>
<dbReference type="SUPFAM" id="SSF51735">
    <property type="entry name" value="NAD(P)-binding Rossmann-fold domains"/>
    <property type="match status" value="1"/>
</dbReference>
<dbReference type="Proteomes" id="UP000236893">
    <property type="component" value="Unassembled WGS sequence"/>
</dbReference>
<gene>
    <name evidence="5" type="ORF">C3K47_15365</name>
</gene>
<evidence type="ECO:0000259" key="3">
    <source>
        <dbReference type="Pfam" id="PF01408"/>
    </source>
</evidence>
<dbReference type="Pfam" id="PF01408">
    <property type="entry name" value="GFO_IDH_MocA"/>
    <property type="match status" value="1"/>
</dbReference>
<protein>
    <submittedName>
        <fullName evidence="5">Oxidoreductase</fullName>
    </submittedName>
</protein>
<feature type="domain" description="Gfo/Idh/MocA-like oxidoreductase C-terminal" evidence="4">
    <location>
        <begin position="134"/>
        <end position="346"/>
    </location>
</feature>
<evidence type="ECO:0000256" key="2">
    <source>
        <dbReference type="ARBA" id="ARBA00023002"/>
    </source>
</evidence>
<dbReference type="PANTHER" id="PTHR43708">
    <property type="entry name" value="CONSERVED EXPRESSED OXIDOREDUCTASE (EUROFUNG)"/>
    <property type="match status" value="1"/>
</dbReference>
<dbReference type="EMBL" id="PQVF01000011">
    <property type="protein sequence ID" value="POY35437.1"/>
    <property type="molecule type" value="Genomic_DNA"/>
</dbReference>
<proteinExistence type="inferred from homology"/>
<name>A0A2S4ZZJ2_9SPHI</name>
<dbReference type="Pfam" id="PF02894">
    <property type="entry name" value="GFO_IDH_MocA_C"/>
    <property type="match status" value="1"/>
</dbReference>
<keyword evidence="2" id="KW-0560">Oxidoreductase</keyword>
<keyword evidence="6" id="KW-1185">Reference proteome</keyword>
<sequence>MFQPINTGICSYGYSTKVFHGPLISNDPNFKWTAVVERHHQDSKEKYPHLTIYKSIEELLSDDSIELVIVNTPNQTHYSIAKQALLAGKHVIIDKPFAASSEETKELITLANQQQKMLTAFHNRRWDGDFKIVKEVIDSGQLGRLIEVEFKFERYRSSLNPKKHKEEAASATGLLYEIGTHIIDQAIVLFGTPQKVYADILKTRDGSLVDDYFEVILYYPQLRLKLKSTLLAKEELPGYILNGTNGSFVKKRMNLQEDQLKAGILPDDEGYGIEPETEWGILNVDKNGETKRNSVPTPPSNYKQFFDLVYNHLRNDGPIPIDPSDALTGIKIIEAAYVSNTNKCAVDL</sequence>
<dbReference type="Gene3D" id="3.40.50.720">
    <property type="entry name" value="NAD(P)-binding Rossmann-like Domain"/>
    <property type="match status" value="1"/>
</dbReference>
<feature type="domain" description="Gfo/Idh/MocA-like oxidoreductase N-terminal" evidence="3">
    <location>
        <begin position="5"/>
        <end position="120"/>
    </location>
</feature>
<dbReference type="RefSeq" id="WP_103790042.1">
    <property type="nucleotide sequence ID" value="NZ_PQVF01000011.1"/>
</dbReference>
<evidence type="ECO:0000313" key="5">
    <source>
        <dbReference type="EMBL" id="POY35437.1"/>
    </source>
</evidence>
<organism evidence="5 6">
    <name type="scientific">Solitalea longa</name>
    <dbReference type="NCBI Taxonomy" id="2079460"/>
    <lineage>
        <taxon>Bacteria</taxon>
        <taxon>Pseudomonadati</taxon>
        <taxon>Bacteroidota</taxon>
        <taxon>Sphingobacteriia</taxon>
        <taxon>Sphingobacteriales</taxon>
        <taxon>Sphingobacteriaceae</taxon>
        <taxon>Solitalea</taxon>
    </lineage>
</organism>
<dbReference type="OrthoDB" id="9815825at2"/>
<evidence type="ECO:0000256" key="1">
    <source>
        <dbReference type="ARBA" id="ARBA00010928"/>
    </source>
</evidence>
<reference evidence="5 6" key="1">
    <citation type="submission" date="2018-01" db="EMBL/GenBank/DDBJ databases">
        <authorList>
            <person name="Gaut B.S."/>
            <person name="Morton B.R."/>
            <person name="Clegg M.T."/>
            <person name="Duvall M.R."/>
        </authorList>
    </citation>
    <scope>NUCLEOTIDE SEQUENCE [LARGE SCALE GENOMIC DNA]</scope>
    <source>
        <strain evidence="5 6">HR-AV</strain>
    </source>
</reference>